<feature type="region of interest" description="Disordered" evidence="1">
    <location>
        <begin position="1"/>
        <end position="41"/>
    </location>
</feature>
<keyword evidence="3" id="KW-1185">Reference proteome</keyword>
<gene>
    <name evidence="2" type="ORF">GCM10009118_22620</name>
</gene>
<comment type="caution">
    <text evidence="2">The sequence shown here is derived from an EMBL/GenBank/DDBJ whole genome shotgun (WGS) entry which is preliminary data.</text>
</comment>
<protein>
    <submittedName>
        <fullName evidence="2">Uncharacterized protein</fullName>
    </submittedName>
</protein>
<organism evidence="2 3">
    <name type="scientific">Wandonia haliotis</name>
    <dbReference type="NCBI Taxonomy" id="574963"/>
    <lineage>
        <taxon>Bacteria</taxon>
        <taxon>Pseudomonadati</taxon>
        <taxon>Bacteroidota</taxon>
        <taxon>Flavobacteriia</taxon>
        <taxon>Flavobacteriales</taxon>
        <taxon>Crocinitomicaceae</taxon>
        <taxon>Wandonia</taxon>
    </lineage>
</organism>
<name>A0ABN1MR73_9FLAO</name>
<sequence>MDYTIIESEDSDNKDSKKEESKSQDNDRDYKKHPKSKARID</sequence>
<evidence type="ECO:0000256" key="1">
    <source>
        <dbReference type="SAM" id="MobiDB-lite"/>
    </source>
</evidence>
<feature type="compositionally biased region" description="Basic residues" evidence="1">
    <location>
        <begin position="31"/>
        <end position="41"/>
    </location>
</feature>
<reference evidence="2 3" key="1">
    <citation type="journal article" date="2019" name="Int. J. Syst. Evol. Microbiol.">
        <title>The Global Catalogue of Microorganisms (GCM) 10K type strain sequencing project: providing services to taxonomists for standard genome sequencing and annotation.</title>
        <authorList>
            <consortium name="The Broad Institute Genomics Platform"/>
            <consortium name="The Broad Institute Genome Sequencing Center for Infectious Disease"/>
            <person name="Wu L."/>
            <person name="Ma J."/>
        </authorList>
    </citation>
    <scope>NUCLEOTIDE SEQUENCE [LARGE SCALE GENOMIC DNA]</scope>
    <source>
        <strain evidence="2 3">JCM 16083</strain>
    </source>
</reference>
<dbReference type="EMBL" id="BAAAFH010000011">
    <property type="protein sequence ID" value="GAA0875853.1"/>
    <property type="molecule type" value="Genomic_DNA"/>
</dbReference>
<accession>A0ABN1MR73</accession>
<evidence type="ECO:0000313" key="3">
    <source>
        <dbReference type="Proteomes" id="UP001501126"/>
    </source>
</evidence>
<dbReference type="Proteomes" id="UP001501126">
    <property type="component" value="Unassembled WGS sequence"/>
</dbReference>
<feature type="compositionally biased region" description="Basic and acidic residues" evidence="1">
    <location>
        <begin position="11"/>
        <end position="30"/>
    </location>
</feature>
<proteinExistence type="predicted"/>
<evidence type="ECO:0000313" key="2">
    <source>
        <dbReference type="EMBL" id="GAA0875853.1"/>
    </source>
</evidence>